<dbReference type="AlphaFoldDB" id="A0A6J4VN97"/>
<dbReference type="SUPFAM" id="SSF89447">
    <property type="entry name" value="AbrB/MazE/MraZ-like"/>
    <property type="match status" value="1"/>
</dbReference>
<dbReference type="InterPro" id="IPR007159">
    <property type="entry name" value="SpoVT-AbrB_dom"/>
</dbReference>
<dbReference type="SMART" id="SM00966">
    <property type="entry name" value="SpoVT_AbrB"/>
    <property type="match status" value="1"/>
</dbReference>
<dbReference type="EMBL" id="CADCWM010000735">
    <property type="protein sequence ID" value="CAA9578409.1"/>
    <property type="molecule type" value="Genomic_DNA"/>
</dbReference>
<protein>
    <recommendedName>
        <fullName evidence="1">SpoVT-AbrB domain-containing protein</fullName>
    </recommendedName>
</protein>
<dbReference type="GO" id="GO:0003677">
    <property type="term" value="F:DNA binding"/>
    <property type="evidence" value="ECO:0007669"/>
    <property type="project" value="InterPro"/>
</dbReference>
<dbReference type="InterPro" id="IPR037914">
    <property type="entry name" value="SpoVT-AbrB_sf"/>
</dbReference>
<sequence>MLPDHHRGFKEWSSSFKGIRAQPLIASPGACTLAGEEESGMERFDKVGETTITGKNQVSLPARGLRLLGWDKGDHLIVKILGDDMMVLVRRPESWTEAFAGRLGHVFGTHEENLRFIEEERRSWDEE</sequence>
<organism evidence="2">
    <name type="scientific">uncultured Thermomicrobiales bacterium</name>
    <dbReference type="NCBI Taxonomy" id="1645740"/>
    <lineage>
        <taxon>Bacteria</taxon>
        <taxon>Pseudomonadati</taxon>
        <taxon>Thermomicrobiota</taxon>
        <taxon>Thermomicrobia</taxon>
        <taxon>Thermomicrobiales</taxon>
        <taxon>environmental samples</taxon>
    </lineage>
</organism>
<evidence type="ECO:0000259" key="1">
    <source>
        <dbReference type="SMART" id="SM00966"/>
    </source>
</evidence>
<evidence type="ECO:0000313" key="2">
    <source>
        <dbReference type="EMBL" id="CAA9578409.1"/>
    </source>
</evidence>
<reference evidence="2" key="1">
    <citation type="submission" date="2020-02" db="EMBL/GenBank/DDBJ databases">
        <authorList>
            <person name="Meier V. D."/>
        </authorList>
    </citation>
    <scope>NUCLEOTIDE SEQUENCE</scope>
    <source>
        <strain evidence="2">AVDCRST_MAG88</strain>
    </source>
</reference>
<gene>
    <name evidence="2" type="ORF">AVDCRST_MAG88-3048</name>
</gene>
<accession>A0A6J4VN97</accession>
<feature type="domain" description="SpoVT-AbrB" evidence="1">
    <location>
        <begin position="50"/>
        <end position="96"/>
    </location>
</feature>
<proteinExistence type="predicted"/>
<name>A0A6J4VN97_9BACT</name>